<evidence type="ECO:0000313" key="4">
    <source>
        <dbReference type="Proteomes" id="UP000613740"/>
    </source>
</evidence>
<name>A0A835T999_9CHLO</name>
<dbReference type="Pfam" id="PF21859">
    <property type="entry name" value="Replitron_HUH"/>
    <property type="match status" value="1"/>
</dbReference>
<dbReference type="Proteomes" id="UP000613740">
    <property type="component" value="Unassembled WGS sequence"/>
</dbReference>
<evidence type="ECO:0000259" key="1">
    <source>
        <dbReference type="Pfam" id="PF21859"/>
    </source>
</evidence>
<dbReference type="InterPro" id="IPR054423">
    <property type="entry name" value="Replitron_C"/>
</dbReference>
<sequence length="347" mass="39362">METGMRDWEAAIAAEDAAVAAEADAQACARWGPAAGLEPKQGRQLQFPLTAYSVTLSLQKENVPMSWLDRVREWMMEHAEAGFAAYERGTRNDRGHIQAVMKLFWPPSDAYARRLKDLLRALLGVVSSPNRPVFAVKPFAREQRWGAMLGYCQKDRGKQHYYPVAHNVSDEELRQGFLEYKIVAQSFRGSRKLLTRKDFGESVHTFYLQHISPYRMPLEQVVYYMIASELWVPDSTWLTPGLGHGVKYERAAAWYKAVLWPREFSILHTFELFFDWGPGDLKVWMRQLGYSVQTSWEQGQAQTRGTTADNITGSDVTNADAVGRFRGSCMLPGRKASGARWLGVPST</sequence>
<evidence type="ECO:0000259" key="2">
    <source>
        <dbReference type="Pfam" id="PF21860"/>
    </source>
</evidence>
<comment type="caution">
    <text evidence="3">The sequence shown here is derived from an EMBL/GenBank/DDBJ whole genome shotgun (WGS) entry which is preliminary data.</text>
</comment>
<dbReference type="OrthoDB" id="10557990at2759"/>
<protein>
    <submittedName>
        <fullName evidence="3">Uncharacterized protein</fullName>
    </submittedName>
</protein>
<dbReference type="AlphaFoldDB" id="A0A835T999"/>
<evidence type="ECO:0000313" key="3">
    <source>
        <dbReference type="EMBL" id="KAG2433941.1"/>
    </source>
</evidence>
<dbReference type="Pfam" id="PF21860">
    <property type="entry name" value="Replitron_C"/>
    <property type="match status" value="1"/>
</dbReference>
<gene>
    <name evidence="3" type="ORF">HYH02_012486</name>
</gene>
<organism evidence="3 4">
    <name type="scientific">Chlamydomonas schloesseri</name>
    <dbReference type="NCBI Taxonomy" id="2026947"/>
    <lineage>
        <taxon>Eukaryota</taxon>
        <taxon>Viridiplantae</taxon>
        <taxon>Chlorophyta</taxon>
        <taxon>core chlorophytes</taxon>
        <taxon>Chlorophyceae</taxon>
        <taxon>CS clade</taxon>
        <taxon>Chlamydomonadales</taxon>
        <taxon>Chlamydomonadaceae</taxon>
        <taxon>Chlamydomonas</taxon>
    </lineage>
</organism>
<reference evidence="3" key="1">
    <citation type="journal article" date="2020" name="bioRxiv">
        <title>Comparative genomics of Chlamydomonas.</title>
        <authorList>
            <person name="Craig R.J."/>
            <person name="Hasan A.R."/>
            <person name="Ness R.W."/>
            <person name="Keightley P.D."/>
        </authorList>
    </citation>
    <scope>NUCLEOTIDE SEQUENCE</scope>
    <source>
        <strain evidence="3">CCAP 11/173</strain>
    </source>
</reference>
<dbReference type="InterPro" id="IPR054424">
    <property type="entry name" value="Replitron_HUH"/>
</dbReference>
<feature type="domain" description="Replitron C-terminal" evidence="2">
    <location>
        <begin position="198"/>
        <end position="274"/>
    </location>
</feature>
<proteinExistence type="predicted"/>
<accession>A0A835T999</accession>
<dbReference type="EMBL" id="JAEHOD010000060">
    <property type="protein sequence ID" value="KAG2433941.1"/>
    <property type="molecule type" value="Genomic_DNA"/>
</dbReference>
<feature type="domain" description="Replitron HUH endonuclease" evidence="1">
    <location>
        <begin position="53"/>
        <end position="181"/>
    </location>
</feature>
<keyword evidence="4" id="KW-1185">Reference proteome</keyword>